<dbReference type="InterPro" id="IPR029319">
    <property type="entry name" value="DNA_ligase_OB"/>
</dbReference>
<dbReference type="InterPro" id="IPR012340">
    <property type="entry name" value="NA-bd_OB-fold"/>
</dbReference>
<comment type="catalytic activity">
    <reaction evidence="6">
        <text>ATP + (deoxyribonucleotide)n-3'-hydroxyl + 5'-phospho-(deoxyribonucleotide)m = (deoxyribonucleotide)n+m + AMP + diphosphate.</text>
        <dbReference type="EC" id="6.5.1.1"/>
    </reaction>
</comment>
<dbReference type="PROSITE" id="PS00333">
    <property type="entry name" value="DNA_LIGASE_A2"/>
    <property type="match status" value="1"/>
</dbReference>
<keyword evidence="9" id="KW-1185">Reference proteome</keyword>
<dbReference type="SUPFAM" id="SSF50249">
    <property type="entry name" value="Nucleic acid-binding proteins"/>
    <property type="match status" value="1"/>
</dbReference>
<accession>D0IAM3</accession>
<dbReference type="PANTHER" id="PTHR47810:SF1">
    <property type="entry name" value="DNA LIGASE B"/>
    <property type="match status" value="1"/>
</dbReference>
<dbReference type="Pfam" id="PF01068">
    <property type="entry name" value="DNA_ligase_A_M"/>
    <property type="match status" value="1"/>
</dbReference>
<evidence type="ECO:0000256" key="6">
    <source>
        <dbReference type="ARBA" id="ARBA00034003"/>
    </source>
</evidence>
<dbReference type="EMBL" id="ADAQ01000013">
    <property type="protein sequence ID" value="EEY70941.1"/>
    <property type="molecule type" value="Genomic_DNA"/>
</dbReference>
<comment type="caution">
    <text evidence="8">The sequence shown here is derived from an EMBL/GenBank/DDBJ whole genome shotgun (WGS) entry which is preliminary data.</text>
</comment>
<keyword evidence="3" id="KW-0235">DNA replication</keyword>
<dbReference type="GO" id="GO:0003910">
    <property type="term" value="F:DNA ligase (ATP) activity"/>
    <property type="evidence" value="ECO:0007669"/>
    <property type="project" value="UniProtKB-EC"/>
</dbReference>
<evidence type="ECO:0000256" key="5">
    <source>
        <dbReference type="ARBA" id="ARBA00023204"/>
    </source>
</evidence>
<organism evidence="8 9">
    <name type="scientific">Grimontia hollisae CIP 101886</name>
    <dbReference type="NCBI Taxonomy" id="675812"/>
    <lineage>
        <taxon>Bacteria</taxon>
        <taxon>Pseudomonadati</taxon>
        <taxon>Pseudomonadota</taxon>
        <taxon>Gammaproteobacteria</taxon>
        <taxon>Vibrionales</taxon>
        <taxon>Vibrionaceae</taxon>
        <taxon>Grimontia</taxon>
    </lineage>
</organism>
<evidence type="ECO:0000256" key="1">
    <source>
        <dbReference type="ARBA" id="ARBA00001968"/>
    </source>
</evidence>
<proteinExistence type="predicted"/>
<keyword evidence="2 8" id="KW-0436">Ligase</keyword>
<keyword evidence="4" id="KW-0227">DNA damage</keyword>
<dbReference type="Pfam" id="PF14743">
    <property type="entry name" value="DNA_ligase_OB_2"/>
    <property type="match status" value="1"/>
</dbReference>
<dbReference type="Gene3D" id="2.40.50.140">
    <property type="entry name" value="Nucleic acid-binding proteins"/>
    <property type="match status" value="1"/>
</dbReference>
<gene>
    <name evidence="8" type="ORF">VHA_002800</name>
</gene>
<evidence type="ECO:0000256" key="2">
    <source>
        <dbReference type="ARBA" id="ARBA00022598"/>
    </source>
</evidence>
<dbReference type="GO" id="GO:0005524">
    <property type="term" value="F:ATP binding"/>
    <property type="evidence" value="ECO:0007669"/>
    <property type="project" value="InterPro"/>
</dbReference>
<keyword evidence="5" id="KW-0234">DNA repair</keyword>
<dbReference type="InterPro" id="IPR050326">
    <property type="entry name" value="NAD_dep_DNA_ligaseB"/>
</dbReference>
<evidence type="ECO:0000259" key="7">
    <source>
        <dbReference type="PROSITE" id="PS50160"/>
    </source>
</evidence>
<evidence type="ECO:0000313" key="9">
    <source>
        <dbReference type="Proteomes" id="UP000003604"/>
    </source>
</evidence>
<dbReference type="Gene3D" id="3.30.470.30">
    <property type="entry name" value="DNA ligase/mRNA capping enzyme"/>
    <property type="match status" value="1"/>
</dbReference>
<evidence type="ECO:0000256" key="3">
    <source>
        <dbReference type="ARBA" id="ARBA00022705"/>
    </source>
</evidence>
<dbReference type="SUPFAM" id="SSF56091">
    <property type="entry name" value="DNA ligase/mRNA capping enzyme, catalytic domain"/>
    <property type="match status" value="1"/>
</dbReference>
<dbReference type="GO" id="GO:0006310">
    <property type="term" value="P:DNA recombination"/>
    <property type="evidence" value="ECO:0007669"/>
    <property type="project" value="InterPro"/>
</dbReference>
<dbReference type="AlphaFoldDB" id="D0IAM3"/>
<protein>
    <submittedName>
        <fullName evidence="8">ATP-dependent DNA ligase</fullName>
    </submittedName>
</protein>
<dbReference type="GO" id="GO:0006260">
    <property type="term" value="P:DNA replication"/>
    <property type="evidence" value="ECO:0007669"/>
    <property type="project" value="UniProtKB-KW"/>
</dbReference>
<sequence length="297" mass="33413">MDVITNEQTVKIMKSAPLMLAISLSLIANQEVEAVTNHHYKPQLAVSFDDAEINGWTHYYYSEKLDGIRAYWDGQSLFTRQGKQIFAPTWFVDAFPDIPLEGELWIGRNQFEATMAVVMDSKPDDEAWKQVRFMVFDMPASIDRFEKRYSDFKSLILNIDIPHLGYVEHYPVEGEVALKEILNAVDSVGGEGLMLRKLSGVYTAGRSDNVLKMKVADDAEAEVVGYVGGKGKHQGRMGSLVVRMPDGKEFKIGTGFSDKQRENPPALGVKITYRHNGFTHNGVPKFARFVRVDASKQ</sequence>
<dbReference type="Gene3D" id="3.30.1490.70">
    <property type="match status" value="1"/>
</dbReference>
<dbReference type="InterPro" id="IPR012310">
    <property type="entry name" value="DNA_ligase_ATP-dep_cent"/>
</dbReference>
<comment type="cofactor">
    <cofactor evidence="1">
        <name>a divalent metal cation</name>
        <dbReference type="ChEBI" id="CHEBI:60240"/>
    </cofactor>
</comment>
<dbReference type="eggNOG" id="COG1793">
    <property type="taxonomic scope" value="Bacteria"/>
</dbReference>
<dbReference type="Proteomes" id="UP000003604">
    <property type="component" value="Unassembled WGS sequence"/>
</dbReference>
<evidence type="ECO:0000313" key="8">
    <source>
        <dbReference type="EMBL" id="EEY70941.1"/>
    </source>
</evidence>
<feature type="domain" description="ATP-dependent DNA ligase family profile" evidence="7">
    <location>
        <begin position="145"/>
        <end position="246"/>
    </location>
</feature>
<dbReference type="GO" id="GO:0006281">
    <property type="term" value="P:DNA repair"/>
    <property type="evidence" value="ECO:0007669"/>
    <property type="project" value="UniProtKB-KW"/>
</dbReference>
<dbReference type="InterPro" id="IPR016059">
    <property type="entry name" value="DNA_ligase_ATP-dep_CS"/>
</dbReference>
<dbReference type="PROSITE" id="PS50160">
    <property type="entry name" value="DNA_LIGASE_A3"/>
    <property type="match status" value="1"/>
</dbReference>
<dbReference type="NCBIfam" id="NF006592">
    <property type="entry name" value="PRK09125.1"/>
    <property type="match status" value="1"/>
</dbReference>
<dbReference type="CDD" id="cd07896">
    <property type="entry name" value="Adenylation_kDNA_ligase_like"/>
    <property type="match status" value="1"/>
</dbReference>
<name>D0IAM3_GRIHO</name>
<evidence type="ECO:0000256" key="4">
    <source>
        <dbReference type="ARBA" id="ARBA00022763"/>
    </source>
</evidence>
<dbReference type="PANTHER" id="PTHR47810">
    <property type="entry name" value="DNA LIGASE"/>
    <property type="match status" value="1"/>
</dbReference>
<dbReference type="CDD" id="cd08041">
    <property type="entry name" value="OBF_kDNA_ligase_like"/>
    <property type="match status" value="1"/>
</dbReference>
<reference evidence="8 9" key="1">
    <citation type="submission" date="2009-10" db="EMBL/GenBank/DDBJ databases">
        <authorList>
            <consortium name="Los Alamos National Laboratory (LANL)"/>
            <consortium name="National Microbial Pathogen Data Resource (NMPDR)"/>
            <person name="Saunders E.H."/>
            <person name="Munk A.C."/>
            <person name="Tapia R."/>
            <person name="Green L."/>
            <person name="Rogers Y."/>
            <person name="Detter J.C."/>
            <person name="Bruce D."/>
            <person name="Brettin T.S."/>
            <person name="Colwell R.R."/>
            <person name="Huq A."/>
            <person name="Grim C.J."/>
            <person name="Hasan N.A."/>
            <person name="Bartels D."/>
            <person name="Vonstein V."/>
        </authorList>
    </citation>
    <scope>NUCLEOTIDE SEQUENCE [LARGE SCALE GENOMIC DNA]</scope>
    <source>
        <strain evidence="8 9">CIP 101886</strain>
    </source>
</reference>